<gene>
    <name evidence="2" type="ORF">TSPGSL018_27058</name>
</gene>
<evidence type="ECO:0000313" key="2">
    <source>
        <dbReference type="EMBL" id="JAC74042.1"/>
    </source>
</evidence>
<sequence length="73" mass="7721">LRPLRQEEGEVVAVPPVPRRGKVLVLALLPGAPAHAGHVAVAADRDPQVGGGAQRRLKHHGRRPPPRRRAAAG</sequence>
<dbReference type="AlphaFoldDB" id="A0A061RM90"/>
<feature type="compositionally biased region" description="Basic residues" evidence="1">
    <location>
        <begin position="55"/>
        <end position="73"/>
    </location>
</feature>
<feature type="region of interest" description="Disordered" evidence="1">
    <location>
        <begin position="46"/>
        <end position="73"/>
    </location>
</feature>
<reference evidence="2" key="1">
    <citation type="submission" date="2014-05" db="EMBL/GenBank/DDBJ databases">
        <title>The transcriptome of the halophilic microalga Tetraselmis sp. GSL018 isolated from the Great Salt Lake, Utah.</title>
        <authorList>
            <person name="Jinkerson R.E."/>
            <person name="D'Adamo S."/>
            <person name="Posewitz M.C."/>
        </authorList>
    </citation>
    <scope>NUCLEOTIDE SEQUENCE</scope>
    <source>
        <strain evidence="2">GSL018</strain>
    </source>
</reference>
<feature type="non-terminal residue" evidence="2">
    <location>
        <position position="73"/>
    </location>
</feature>
<name>A0A061RM90_9CHLO</name>
<protein>
    <submittedName>
        <fullName evidence="2">Uncharacterized protein</fullName>
    </submittedName>
</protein>
<feature type="non-terminal residue" evidence="2">
    <location>
        <position position="1"/>
    </location>
</feature>
<accession>A0A061RM90</accession>
<evidence type="ECO:0000256" key="1">
    <source>
        <dbReference type="SAM" id="MobiDB-lite"/>
    </source>
</evidence>
<organism evidence="2">
    <name type="scientific">Tetraselmis sp. GSL018</name>
    <dbReference type="NCBI Taxonomy" id="582737"/>
    <lineage>
        <taxon>Eukaryota</taxon>
        <taxon>Viridiplantae</taxon>
        <taxon>Chlorophyta</taxon>
        <taxon>core chlorophytes</taxon>
        <taxon>Chlorodendrophyceae</taxon>
        <taxon>Chlorodendrales</taxon>
        <taxon>Chlorodendraceae</taxon>
        <taxon>Tetraselmis</taxon>
    </lineage>
</organism>
<proteinExistence type="predicted"/>
<dbReference type="EMBL" id="GBEZ01011771">
    <property type="protein sequence ID" value="JAC74042.1"/>
    <property type="molecule type" value="Transcribed_RNA"/>
</dbReference>